<dbReference type="RefSeq" id="WP_106059559.1">
    <property type="nucleotide sequence ID" value="NZ_PVXQ01000013.1"/>
</dbReference>
<feature type="transmembrane region" description="Helical" evidence="7">
    <location>
        <begin position="304"/>
        <end position="330"/>
    </location>
</feature>
<dbReference type="GO" id="GO:0005886">
    <property type="term" value="C:plasma membrane"/>
    <property type="evidence" value="ECO:0007669"/>
    <property type="project" value="UniProtKB-SubCell"/>
</dbReference>
<feature type="transmembrane region" description="Helical" evidence="7">
    <location>
        <begin position="20"/>
        <end position="38"/>
    </location>
</feature>
<comment type="similarity">
    <text evidence="6">Belongs to the ABC-4 integral membrane protein family.</text>
</comment>
<accession>A0A2T0BFU5</accession>
<name>A0A2T0BFU5_9CLOT</name>
<dbReference type="InterPro" id="IPR050250">
    <property type="entry name" value="Macrolide_Exporter_MacB"/>
</dbReference>
<protein>
    <submittedName>
        <fullName evidence="9">FtsX-like permease family protein</fullName>
    </submittedName>
</protein>
<feature type="transmembrane region" description="Helical" evidence="7">
    <location>
        <begin position="692"/>
        <end position="719"/>
    </location>
</feature>
<evidence type="ECO:0000256" key="2">
    <source>
        <dbReference type="ARBA" id="ARBA00022475"/>
    </source>
</evidence>
<feature type="transmembrane region" description="Helical" evidence="7">
    <location>
        <begin position="258"/>
        <end position="278"/>
    </location>
</feature>
<dbReference type="AlphaFoldDB" id="A0A2T0BFU5"/>
<dbReference type="OrthoDB" id="9761168at2"/>
<keyword evidence="3 7" id="KW-0812">Transmembrane</keyword>
<dbReference type="PANTHER" id="PTHR30572">
    <property type="entry name" value="MEMBRANE COMPONENT OF TRANSPORTER-RELATED"/>
    <property type="match status" value="1"/>
</dbReference>
<evidence type="ECO:0000256" key="5">
    <source>
        <dbReference type="ARBA" id="ARBA00023136"/>
    </source>
</evidence>
<keyword evidence="4 7" id="KW-1133">Transmembrane helix</keyword>
<feature type="transmembrane region" description="Helical" evidence="7">
    <location>
        <begin position="640"/>
        <end position="668"/>
    </location>
</feature>
<organism evidence="9 10">
    <name type="scientific">Clostridium vincentii</name>
    <dbReference type="NCBI Taxonomy" id="52704"/>
    <lineage>
        <taxon>Bacteria</taxon>
        <taxon>Bacillati</taxon>
        <taxon>Bacillota</taxon>
        <taxon>Clostridia</taxon>
        <taxon>Eubacteriales</taxon>
        <taxon>Clostridiaceae</taxon>
        <taxon>Clostridium</taxon>
    </lineage>
</organism>
<evidence type="ECO:0000313" key="10">
    <source>
        <dbReference type="Proteomes" id="UP000239471"/>
    </source>
</evidence>
<evidence type="ECO:0000256" key="1">
    <source>
        <dbReference type="ARBA" id="ARBA00004651"/>
    </source>
</evidence>
<dbReference type="InterPro" id="IPR003838">
    <property type="entry name" value="ABC3_permease_C"/>
</dbReference>
<dbReference type="GO" id="GO:0022857">
    <property type="term" value="F:transmembrane transporter activity"/>
    <property type="evidence" value="ECO:0007669"/>
    <property type="project" value="TreeGrafter"/>
</dbReference>
<dbReference type="Pfam" id="PF02687">
    <property type="entry name" value="FtsX"/>
    <property type="match status" value="2"/>
</dbReference>
<evidence type="ECO:0000259" key="8">
    <source>
        <dbReference type="Pfam" id="PF02687"/>
    </source>
</evidence>
<proteinExistence type="inferred from homology"/>
<dbReference type="Proteomes" id="UP000239471">
    <property type="component" value="Unassembled WGS sequence"/>
</dbReference>
<reference evidence="9 10" key="1">
    <citation type="submission" date="2018-03" db="EMBL/GenBank/DDBJ databases">
        <title>Genome sequence of Clostridium vincentii DSM 10228.</title>
        <authorList>
            <person name="Poehlein A."/>
            <person name="Daniel R."/>
        </authorList>
    </citation>
    <scope>NUCLEOTIDE SEQUENCE [LARGE SCALE GENOMIC DNA]</scope>
    <source>
        <strain evidence="9 10">DSM 10228</strain>
    </source>
</reference>
<keyword evidence="5 7" id="KW-0472">Membrane</keyword>
<keyword evidence="2" id="KW-1003">Cell membrane</keyword>
<feature type="transmembrane region" description="Helical" evidence="7">
    <location>
        <begin position="350"/>
        <end position="372"/>
    </location>
</feature>
<sequence>MEKLRILAFNQIRKNKGQFISFGLILILAASIFHLGVITELNFGKSFDEKWEKLNAADIFVTMMKYDYQDEFLDRVKKIDGVSQAETRDCILMNGSVKYSGNEMNMPNVFYNMDDEYTFNELSIQGDSDESVTNPIYLSYWMKAGGGYGIGDEYNYKVEDTNYTFTVAGFVEDILYGTRSLLITGVYLPEDSYRKLDNQVDVSQKAITVSAKAENILDSREISSKVSDLINGKMQGSYFSSYYDVCKQSRTMLANMEALIFIAFAMLIVIVSLLVSNFRINNSIEEEMQNMGALKALGYTGKQIILVMITPYIGIGAITIVLGSILSYGLLPALESSFNSQTGLIWIQGFSFSALLVTVAFILGMIATISYLSARKIKKLKPIEALRGGIATHNFRKNHFPIEKTKGNVNFILALKNLCGNVRQNILLFVVIVAVTLSTIFAGTMFYNSVIKTEVFMKAITEEMPSVSLSFANGDNEIVKSDIENMSEVKQVLYYNEDNAIFEDEKLPLFITEDYSLMDNDICYEGRNPIHENEIALGSTTAKNSSLTVGDTITLSYGGNSSKYLITGLIQSVNYNGEAAEITEKGFKQINEKFDPTNLYVYLNDESETGDFIDEMTEKYNNNIVGSMDYVKSADSAIGVFVNVIGIMCGVILLVTALLVVMILYLLIKTVIVRKKEEMGILKSMGYTTRQLIFQTALSFMPTTFVATLIGSLIGFRYMNSILAVLLSGLGIMKISFSIPIAMLIIIVVGLPVFAFLISVMLSRKIKYISAYSLIKE</sequence>
<feature type="transmembrane region" description="Helical" evidence="7">
    <location>
        <begin position="739"/>
        <end position="762"/>
    </location>
</feature>
<evidence type="ECO:0000313" key="9">
    <source>
        <dbReference type="EMBL" id="PRR82760.1"/>
    </source>
</evidence>
<evidence type="ECO:0000256" key="4">
    <source>
        <dbReference type="ARBA" id="ARBA00022989"/>
    </source>
</evidence>
<evidence type="ECO:0000256" key="3">
    <source>
        <dbReference type="ARBA" id="ARBA00022692"/>
    </source>
</evidence>
<dbReference type="PANTHER" id="PTHR30572:SF4">
    <property type="entry name" value="ABC TRANSPORTER PERMEASE YTRF"/>
    <property type="match status" value="1"/>
</dbReference>
<evidence type="ECO:0000256" key="7">
    <source>
        <dbReference type="SAM" id="Phobius"/>
    </source>
</evidence>
<evidence type="ECO:0000256" key="6">
    <source>
        <dbReference type="ARBA" id="ARBA00038076"/>
    </source>
</evidence>
<comment type="caution">
    <text evidence="9">The sequence shown here is derived from an EMBL/GenBank/DDBJ whole genome shotgun (WGS) entry which is preliminary data.</text>
</comment>
<keyword evidence="10" id="KW-1185">Reference proteome</keyword>
<dbReference type="EMBL" id="PVXQ01000013">
    <property type="protein sequence ID" value="PRR82760.1"/>
    <property type="molecule type" value="Genomic_DNA"/>
</dbReference>
<feature type="domain" description="ABC3 transporter permease C-terminal" evidence="8">
    <location>
        <begin position="651"/>
        <end position="769"/>
    </location>
</feature>
<gene>
    <name evidence="9" type="ORF">CLVI_15700</name>
</gene>
<feature type="transmembrane region" description="Helical" evidence="7">
    <location>
        <begin position="426"/>
        <end position="447"/>
    </location>
</feature>
<comment type="subcellular location">
    <subcellularLocation>
        <location evidence="1">Cell membrane</location>
        <topology evidence="1">Multi-pass membrane protein</topology>
    </subcellularLocation>
</comment>
<feature type="domain" description="ABC3 transporter permease C-terminal" evidence="8">
    <location>
        <begin position="263"/>
        <end position="382"/>
    </location>
</feature>